<accession>A0ABW2CPX0</accession>
<reference evidence="4" key="1">
    <citation type="journal article" date="2019" name="Int. J. Syst. Evol. Microbiol.">
        <title>The Global Catalogue of Microorganisms (GCM) 10K type strain sequencing project: providing services to taxonomists for standard genome sequencing and annotation.</title>
        <authorList>
            <consortium name="The Broad Institute Genomics Platform"/>
            <consortium name="The Broad Institute Genome Sequencing Center for Infectious Disease"/>
            <person name="Wu L."/>
            <person name="Ma J."/>
        </authorList>
    </citation>
    <scope>NUCLEOTIDE SEQUENCE [LARGE SCALE GENOMIC DNA]</scope>
    <source>
        <strain evidence="4">JCM 3369</strain>
    </source>
</reference>
<protein>
    <submittedName>
        <fullName evidence="3">Maleylpyruvate isomerase family mycothiol-dependent enzyme</fullName>
    </submittedName>
</protein>
<dbReference type="InterPro" id="IPR017517">
    <property type="entry name" value="Maleyloyr_isom"/>
</dbReference>
<evidence type="ECO:0000259" key="2">
    <source>
        <dbReference type="Pfam" id="PF11716"/>
    </source>
</evidence>
<evidence type="ECO:0000313" key="4">
    <source>
        <dbReference type="Proteomes" id="UP001596380"/>
    </source>
</evidence>
<sequence length="268" mass="28844">MTTEMAANVAAFEQTVRATIALAETFGEDDWKRPTECPGWSVQDVVSHLVGVELLLLGDDPAPGHALPDDLPHVRNDFGRMLEAAVDARRSRTGPEVLAELRATLDRRLAALPAQDPEEPTVAPNGRTVPYAEFMVFRAFDCWTHEQDVRRAVGRPGNLGTPGAERARRILEPGLPMVVAKRAGAAPGQNVAFEIGGDLPFTSYVRVDEDGRGHAADEPGTPLTTLRMDWETFVRLAAGRCAPDEVTVAATGDTALADRIVAAMGMTP</sequence>
<keyword evidence="3" id="KW-0413">Isomerase</keyword>
<dbReference type="Pfam" id="PF07398">
    <property type="entry name" value="MDMPI_C"/>
    <property type="match status" value="1"/>
</dbReference>
<dbReference type="RefSeq" id="WP_160822281.1">
    <property type="nucleotide sequence ID" value="NZ_JBHSXE010000001.1"/>
</dbReference>
<evidence type="ECO:0000259" key="1">
    <source>
        <dbReference type="Pfam" id="PF07398"/>
    </source>
</evidence>
<dbReference type="Pfam" id="PF11716">
    <property type="entry name" value="MDMPI_N"/>
    <property type="match status" value="1"/>
</dbReference>
<gene>
    <name evidence="3" type="ORF">ACFQKB_23505</name>
</gene>
<name>A0ABW2CPX0_9ACTN</name>
<evidence type="ECO:0000313" key="3">
    <source>
        <dbReference type="EMBL" id="MFC6882743.1"/>
    </source>
</evidence>
<feature type="domain" description="MDMPI C-terminal" evidence="1">
    <location>
        <begin position="175"/>
        <end position="259"/>
    </location>
</feature>
<dbReference type="NCBIfam" id="TIGR03083">
    <property type="entry name" value="maleylpyruvate isomerase family mycothiol-dependent enzyme"/>
    <property type="match status" value="1"/>
</dbReference>
<organism evidence="3 4">
    <name type="scientific">Actinomadura yumaensis</name>
    <dbReference type="NCBI Taxonomy" id="111807"/>
    <lineage>
        <taxon>Bacteria</taxon>
        <taxon>Bacillati</taxon>
        <taxon>Actinomycetota</taxon>
        <taxon>Actinomycetes</taxon>
        <taxon>Streptosporangiales</taxon>
        <taxon>Thermomonosporaceae</taxon>
        <taxon>Actinomadura</taxon>
    </lineage>
</organism>
<dbReference type="InterPro" id="IPR034660">
    <property type="entry name" value="DinB/YfiT-like"/>
</dbReference>
<dbReference type="SUPFAM" id="SSF109854">
    <property type="entry name" value="DinB/YfiT-like putative metalloenzymes"/>
    <property type="match status" value="1"/>
</dbReference>
<proteinExistence type="predicted"/>
<dbReference type="GO" id="GO:0016853">
    <property type="term" value="F:isomerase activity"/>
    <property type="evidence" value="ECO:0007669"/>
    <property type="project" value="UniProtKB-KW"/>
</dbReference>
<dbReference type="InterPro" id="IPR010872">
    <property type="entry name" value="MDMPI_C-term_domain"/>
</dbReference>
<dbReference type="InterPro" id="IPR024344">
    <property type="entry name" value="MDMPI_metal-binding"/>
</dbReference>
<feature type="domain" description="Mycothiol-dependent maleylpyruvate isomerase metal-binding" evidence="2">
    <location>
        <begin position="14"/>
        <end position="150"/>
    </location>
</feature>
<dbReference type="EMBL" id="JBHSXS010000014">
    <property type="protein sequence ID" value="MFC6882743.1"/>
    <property type="molecule type" value="Genomic_DNA"/>
</dbReference>
<dbReference type="Gene3D" id="1.20.120.450">
    <property type="entry name" value="dinb family like domain"/>
    <property type="match status" value="1"/>
</dbReference>
<keyword evidence="4" id="KW-1185">Reference proteome</keyword>
<dbReference type="Proteomes" id="UP001596380">
    <property type="component" value="Unassembled WGS sequence"/>
</dbReference>
<comment type="caution">
    <text evidence="3">The sequence shown here is derived from an EMBL/GenBank/DDBJ whole genome shotgun (WGS) entry which is preliminary data.</text>
</comment>